<accession>A0A0C5BXP3</accession>
<dbReference type="HOGENOM" id="CLU_3227640_0_0_2"/>
<dbReference type="KEGG" id="nid:NPIRD3C_0536"/>
<evidence type="ECO:0000313" key="1">
    <source>
        <dbReference type="EMBL" id="AJM91750.1"/>
    </source>
</evidence>
<reference evidence="2" key="1">
    <citation type="submission" date="2015-02" db="EMBL/GenBank/DDBJ databases">
        <title>Characterization of two novel Thaumarchaeota isolated from the Northern Adriatic Sea.</title>
        <authorList>
            <person name="Bayer B."/>
            <person name="Vojvoda J."/>
            <person name="Offre P."/>
            <person name="Srivastava A."/>
            <person name="Elisabeth N."/>
            <person name="Garcia J.A.L."/>
            <person name="Schleper C."/>
            <person name="Herndl G.J."/>
        </authorList>
    </citation>
    <scope>NUCLEOTIDE SEQUENCE [LARGE SCALE GENOMIC DNA]</scope>
    <source>
        <strain evidence="2">D3C</strain>
    </source>
</reference>
<evidence type="ECO:0000313" key="2">
    <source>
        <dbReference type="Proteomes" id="UP000032027"/>
    </source>
</evidence>
<reference evidence="1 2" key="3">
    <citation type="journal article" date="2019" name="Int. J. Syst. Evol. Microbiol.">
        <title>Nitrosopumilus adriaticus sp. nov. and Nitrosopumilus piranensis sp. nov., two ammonia-oxidizing archaea from the Adriatic Sea and members of the class Nitrososphaeria.</title>
        <authorList>
            <person name="Bayer B."/>
            <person name="Vojvoda J."/>
            <person name="Reinthaler T."/>
            <person name="Reyes C."/>
            <person name="Pinto M."/>
            <person name="Herndl G.J."/>
        </authorList>
    </citation>
    <scope>NUCLEOTIDE SEQUENCE [LARGE SCALE GENOMIC DNA]</scope>
    <source>
        <strain evidence="1 2">D3C</strain>
    </source>
</reference>
<sequence>MCKNGDGNFALKNGTLNHEGLSFDAITGLEYIMENESVAFKTF</sequence>
<dbReference type="GeneID" id="74305783"/>
<protein>
    <submittedName>
        <fullName evidence="1">Uncharacterized protein</fullName>
    </submittedName>
</protein>
<dbReference type="AlphaFoldDB" id="A0A0C5BXP3"/>
<dbReference type="EMBL" id="CP010868">
    <property type="protein sequence ID" value="AJM91750.1"/>
    <property type="molecule type" value="Genomic_DNA"/>
</dbReference>
<name>A0A0C5BXP3_9ARCH</name>
<dbReference type="Proteomes" id="UP000032027">
    <property type="component" value="Chromosome"/>
</dbReference>
<reference evidence="1 2" key="2">
    <citation type="journal article" date="2016" name="ISME J.">
        <title>Physiological and genomic characterization of two novel marine thaumarchaeal strains indicates niche differentiation.</title>
        <authorList>
            <person name="Bayer B."/>
            <person name="Vojvoda J."/>
            <person name="Offre P."/>
            <person name="Alves R.J."/>
            <person name="Elisabeth N.H."/>
            <person name="Garcia J.A."/>
            <person name="Volland J.M."/>
            <person name="Srivastava A."/>
            <person name="Schleper C."/>
            <person name="Herndl G.J."/>
        </authorList>
    </citation>
    <scope>NUCLEOTIDE SEQUENCE [LARGE SCALE GENOMIC DNA]</scope>
    <source>
        <strain evidence="1 2">D3C</strain>
    </source>
</reference>
<keyword evidence="2" id="KW-1185">Reference proteome</keyword>
<gene>
    <name evidence="1" type="ORF">NPIRD3C_0536</name>
</gene>
<dbReference type="PATRIC" id="fig|1582439.9.peg.541"/>
<organism evidence="1 2">
    <name type="scientific">Nitrosopumilus piranensis</name>
    <dbReference type="NCBI Taxonomy" id="1582439"/>
    <lineage>
        <taxon>Archaea</taxon>
        <taxon>Nitrososphaerota</taxon>
        <taxon>Nitrososphaeria</taxon>
        <taxon>Nitrosopumilales</taxon>
        <taxon>Nitrosopumilaceae</taxon>
        <taxon>Nitrosopumilus</taxon>
    </lineage>
</organism>
<dbReference type="RefSeq" id="WP_257720264.1">
    <property type="nucleotide sequence ID" value="NZ_CP010868.1"/>
</dbReference>
<dbReference type="STRING" id="1582439.NPIRD3C_0536"/>
<proteinExistence type="predicted"/>